<dbReference type="SUPFAM" id="SSF56300">
    <property type="entry name" value="Metallo-dependent phosphatases"/>
    <property type="match status" value="1"/>
</dbReference>
<dbReference type="InterPro" id="IPR038607">
    <property type="entry name" value="PhoD-like_sf"/>
</dbReference>
<organism evidence="3">
    <name type="scientific">Naegleria gruberi</name>
    <name type="common">Amoeba</name>
    <dbReference type="NCBI Taxonomy" id="5762"/>
    <lineage>
        <taxon>Eukaryota</taxon>
        <taxon>Discoba</taxon>
        <taxon>Heterolobosea</taxon>
        <taxon>Tetramitia</taxon>
        <taxon>Eutetramitia</taxon>
        <taxon>Vahlkampfiidae</taxon>
        <taxon>Naegleria</taxon>
    </lineage>
</organism>
<dbReference type="CDD" id="cd07389">
    <property type="entry name" value="MPP_PhoD"/>
    <property type="match status" value="1"/>
</dbReference>
<proteinExistence type="predicted"/>
<accession>D2W3J3</accession>
<dbReference type="Proteomes" id="UP000006671">
    <property type="component" value="Unassembled WGS sequence"/>
</dbReference>
<dbReference type="AlphaFoldDB" id="D2W3J3"/>
<protein>
    <submittedName>
        <fullName evidence="2">Predicted protein</fullName>
    </submittedName>
</protein>
<dbReference type="KEGG" id="ngr:NAEGRDRAFT_75961"/>
<dbReference type="PANTHER" id="PTHR37031">
    <property type="entry name" value="METALLOPHOSPHATASE BINDING DOMAIN PROTEIN"/>
    <property type="match status" value="1"/>
</dbReference>
<dbReference type="STRING" id="5762.D2W3J3"/>
<dbReference type="GeneID" id="8862251"/>
<name>D2W3J3_NAEGR</name>
<dbReference type="InterPro" id="IPR035892">
    <property type="entry name" value="C2_domain_sf"/>
</dbReference>
<dbReference type="OMA" id="CNFIERR"/>
<reference evidence="2 3" key="1">
    <citation type="journal article" date="2010" name="Cell">
        <title>The genome of Naegleria gruberi illuminates early eukaryotic versatility.</title>
        <authorList>
            <person name="Fritz-Laylin L.K."/>
            <person name="Prochnik S.E."/>
            <person name="Ginger M.L."/>
            <person name="Dacks J.B."/>
            <person name="Carpenter M.L."/>
            <person name="Field M.C."/>
            <person name="Kuo A."/>
            <person name="Paredez A."/>
            <person name="Chapman J."/>
            <person name="Pham J."/>
            <person name="Shu S."/>
            <person name="Neupane R."/>
            <person name="Cipriano M."/>
            <person name="Mancuso J."/>
            <person name="Tu H."/>
            <person name="Salamov A."/>
            <person name="Lindquist E."/>
            <person name="Shapiro H."/>
            <person name="Lucas S."/>
            <person name="Grigoriev I.V."/>
            <person name="Cande W.Z."/>
            <person name="Fulton C."/>
            <person name="Rokhsar D.S."/>
            <person name="Dawson S.C."/>
        </authorList>
    </citation>
    <scope>NUCLEOTIDE SEQUENCE [LARGE SCALE GENOMIC DNA]</scope>
    <source>
        <strain evidence="2 3">NEG-M</strain>
    </source>
</reference>
<dbReference type="PROSITE" id="PS50004">
    <property type="entry name" value="C2"/>
    <property type="match status" value="1"/>
</dbReference>
<dbReference type="SUPFAM" id="SSF49562">
    <property type="entry name" value="C2 domain (Calcium/lipid-binding domain, CaLB)"/>
    <property type="match status" value="1"/>
</dbReference>
<dbReference type="InterPro" id="IPR000008">
    <property type="entry name" value="C2_dom"/>
</dbReference>
<dbReference type="Gene3D" id="3.60.21.70">
    <property type="entry name" value="PhoD-like phosphatase"/>
    <property type="match status" value="1"/>
</dbReference>
<dbReference type="SMART" id="SM00239">
    <property type="entry name" value="C2"/>
    <property type="match status" value="1"/>
</dbReference>
<dbReference type="Pfam" id="PF00168">
    <property type="entry name" value="C2"/>
    <property type="match status" value="1"/>
</dbReference>
<dbReference type="OrthoDB" id="2419400at2759"/>
<feature type="domain" description="C2" evidence="1">
    <location>
        <begin position="1"/>
        <end position="129"/>
    </location>
</feature>
<dbReference type="EMBL" id="GG738932">
    <property type="protein sequence ID" value="EFC36342.1"/>
    <property type="molecule type" value="Genomic_DNA"/>
</dbReference>
<keyword evidence="3" id="KW-1185">Reference proteome</keyword>
<dbReference type="PANTHER" id="PTHR37031:SF2">
    <property type="entry name" value="PHOD-LIKE PHOSPHATASE METALLOPHOSPHATASE DOMAIN-CONTAINING PROTEIN"/>
    <property type="match status" value="1"/>
</dbReference>
<dbReference type="InParanoid" id="D2W3J3"/>
<gene>
    <name evidence="2" type="ORF">NAEGRDRAFT_75961</name>
</gene>
<dbReference type="InterPro" id="IPR018946">
    <property type="entry name" value="PhoD-like_MPP"/>
</dbReference>
<dbReference type="Gene3D" id="2.60.40.150">
    <property type="entry name" value="C2 domain"/>
    <property type="match status" value="1"/>
</dbReference>
<dbReference type="CDD" id="cd00030">
    <property type="entry name" value="C2"/>
    <property type="match status" value="1"/>
</dbReference>
<dbReference type="VEuPathDB" id="AmoebaDB:NAEGRDRAFT_75961"/>
<evidence type="ECO:0000313" key="3">
    <source>
        <dbReference type="Proteomes" id="UP000006671"/>
    </source>
</evidence>
<dbReference type="Pfam" id="PF09423">
    <property type="entry name" value="PhoD"/>
    <property type="match status" value="1"/>
</dbReference>
<dbReference type="RefSeq" id="XP_002669086.1">
    <property type="nucleotide sequence ID" value="XM_002669040.1"/>
</dbReference>
<evidence type="ECO:0000313" key="2">
    <source>
        <dbReference type="EMBL" id="EFC36342.1"/>
    </source>
</evidence>
<evidence type="ECO:0000259" key="1">
    <source>
        <dbReference type="PROSITE" id="PS50004"/>
    </source>
</evidence>
<dbReference type="InterPro" id="IPR029052">
    <property type="entry name" value="Metallo-depent_PP-like"/>
</dbReference>
<sequence>MQQQHSLKVSIIKCTDLPKVDLLGSCDAYVQVWVAHSDPNKFKQAQTDNEEGIKQTRVITSLNPEFNEQFQFKFPQVNSGMEKKDPMDKYLVVRVVDKNAILKDEVIGFVMIQFFGLNLKVGKPLRRTYPLIDAKSGSIELFFEAVPSVGSNDLAVTNQNLPISELYDNTFMTVGPVIGTVTSNSARVLVECSKAINLNVQVFGVCERSHFNVEESFFKKKRSGSHSKVLNNSLMTMKKQGICFSKTVSIEKSNTPFVFQLDGLKPDTVYRVEFGNICNGETRVGIIKTMIDEDKLSQIPDSSHKLTINCVSCNFIERREPGKDTWERMLEQIDNTDVLLHMGDQIYADYGHNAFDEAVKICNSRNKVSNEEEELIKEEFRKYYRFNWNHIATRKVLSQVSNLMILDDHEIRDDWGSNPSDQTQGSIPYYVGSLAREVYWEYQRSLRGDVSNKEEIFKKHEAYYNIIGDTGIVVLDLRASRSFLEHQSGNNLKFMTEDQWKDINNWILEEGGPLSSPKVKSLVIVCSVPLIFLNKKITDKLPTLNSELDDFKDHFVFGDHFPEQLKLLELMKKWKEADSKRNGLFLGGDVHIGGSTSIYKNGEVLCEQLTSSAICNSIIPLFESTLLKFLIGASDELVDGWSFKHGSWNKERNYGLVQIGMNEKSNDKKCVINSYLNTHKEAFIK</sequence>